<sequence length="249" mass="27033">MTVGKKQVLLHSAPEDARGQDDDHSQQGRNFSCRSRSLKAKVVWTRRPTGCGPGVPPGVDQASHRAPFMAVWTKRPTGSRKTSAAQIFTQGEARISSAWTRPIRLSLMRDSSISKSNMAAIQRYLTTQQIQDLIFIIPFYMEETGRDDISLVPLNKVWSRYLPNVNLLPTDSLNEAIYWLQLHNATVLPAQPTVQEIDTLQQQLKNLGGTGAAATLVIAGVHANNQLAQGGAAGGRGGAADGQDGQHAN</sequence>
<evidence type="ECO:0000256" key="1">
    <source>
        <dbReference type="SAM" id="MobiDB-lite"/>
    </source>
</evidence>
<evidence type="ECO:0000313" key="3">
    <source>
        <dbReference type="Proteomes" id="UP000005239"/>
    </source>
</evidence>
<protein>
    <submittedName>
        <fullName evidence="2">Uncharacterized protein</fullName>
    </submittedName>
</protein>
<dbReference type="AlphaFoldDB" id="A0A2A6CI39"/>
<dbReference type="Proteomes" id="UP000005239">
    <property type="component" value="Unassembled WGS sequence"/>
</dbReference>
<accession>A0A8R1USR8</accession>
<gene>
    <name evidence="2" type="primary">WBGene00276417</name>
</gene>
<reference evidence="3" key="1">
    <citation type="journal article" date="2008" name="Nat. Genet.">
        <title>The Pristionchus pacificus genome provides a unique perspective on nematode lifestyle and parasitism.</title>
        <authorList>
            <person name="Dieterich C."/>
            <person name="Clifton S.W."/>
            <person name="Schuster L.N."/>
            <person name="Chinwalla A."/>
            <person name="Delehaunty K."/>
            <person name="Dinkelacker I."/>
            <person name="Fulton L."/>
            <person name="Fulton R."/>
            <person name="Godfrey J."/>
            <person name="Minx P."/>
            <person name="Mitreva M."/>
            <person name="Roeseler W."/>
            <person name="Tian H."/>
            <person name="Witte H."/>
            <person name="Yang S.P."/>
            <person name="Wilson R.K."/>
            <person name="Sommer R.J."/>
        </authorList>
    </citation>
    <scope>NUCLEOTIDE SEQUENCE [LARGE SCALE GENOMIC DNA]</scope>
    <source>
        <strain evidence="3">PS312</strain>
    </source>
</reference>
<keyword evidence="3" id="KW-1185">Reference proteome</keyword>
<evidence type="ECO:0000313" key="2">
    <source>
        <dbReference type="EnsemblMetazoa" id="PPA38048.1"/>
    </source>
</evidence>
<reference evidence="2" key="2">
    <citation type="submission" date="2022-06" db="UniProtKB">
        <authorList>
            <consortium name="EnsemblMetazoa"/>
        </authorList>
    </citation>
    <scope>IDENTIFICATION</scope>
    <source>
        <strain evidence="2">PS312</strain>
    </source>
</reference>
<proteinExistence type="predicted"/>
<feature type="region of interest" description="Disordered" evidence="1">
    <location>
        <begin position="230"/>
        <end position="249"/>
    </location>
</feature>
<organism evidence="2 3">
    <name type="scientific">Pristionchus pacificus</name>
    <name type="common">Parasitic nematode worm</name>
    <dbReference type="NCBI Taxonomy" id="54126"/>
    <lineage>
        <taxon>Eukaryota</taxon>
        <taxon>Metazoa</taxon>
        <taxon>Ecdysozoa</taxon>
        <taxon>Nematoda</taxon>
        <taxon>Chromadorea</taxon>
        <taxon>Rhabditida</taxon>
        <taxon>Rhabditina</taxon>
        <taxon>Diplogasteromorpha</taxon>
        <taxon>Diplogasteroidea</taxon>
        <taxon>Neodiplogasteridae</taxon>
        <taxon>Pristionchus</taxon>
    </lineage>
</organism>
<feature type="compositionally biased region" description="Gly residues" evidence="1">
    <location>
        <begin position="231"/>
        <end position="240"/>
    </location>
</feature>
<feature type="region of interest" description="Disordered" evidence="1">
    <location>
        <begin position="1"/>
        <end position="31"/>
    </location>
</feature>
<name>A0A2A6CI39_PRIPA</name>
<dbReference type="EnsemblMetazoa" id="PPA38048.1">
    <property type="protein sequence ID" value="PPA38048.1"/>
    <property type="gene ID" value="WBGene00276417"/>
</dbReference>
<accession>A0A2A6CI39</accession>
<feature type="compositionally biased region" description="Basic and acidic residues" evidence="1">
    <location>
        <begin position="13"/>
        <end position="26"/>
    </location>
</feature>